<proteinExistence type="predicted"/>
<accession>A0A6L7GFM7</accession>
<organism evidence="1 2">
    <name type="scientific">Allopontixanthobacter confluentis</name>
    <dbReference type="NCBI Taxonomy" id="1849021"/>
    <lineage>
        <taxon>Bacteria</taxon>
        <taxon>Pseudomonadati</taxon>
        <taxon>Pseudomonadota</taxon>
        <taxon>Alphaproteobacteria</taxon>
        <taxon>Sphingomonadales</taxon>
        <taxon>Erythrobacteraceae</taxon>
        <taxon>Allopontixanthobacter</taxon>
    </lineage>
</organism>
<reference evidence="1 2" key="1">
    <citation type="submission" date="2019-12" db="EMBL/GenBank/DDBJ databases">
        <title>Genomic-based taxomic classification of the family Erythrobacteraceae.</title>
        <authorList>
            <person name="Xu L."/>
        </authorList>
    </citation>
    <scope>NUCLEOTIDE SEQUENCE [LARGE SCALE GENOMIC DNA]</scope>
    <source>
        <strain evidence="1 2">KCTC 52259</strain>
    </source>
</reference>
<keyword evidence="2" id="KW-1185">Reference proteome</keyword>
<dbReference type="EMBL" id="WTYU01000002">
    <property type="protein sequence ID" value="MXP14863.1"/>
    <property type="molecule type" value="Genomic_DNA"/>
</dbReference>
<evidence type="ECO:0000313" key="2">
    <source>
        <dbReference type="Proteomes" id="UP000473531"/>
    </source>
</evidence>
<protein>
    <submittedName>
        <fullName evidence="1">Uncharacterized protein</fullName>
    </submittedName>
</protein>
<name>A0A6L7GFM7_9SPHN</name>
<gene>
    <name evidence="1" type="ORF">GRI44_08910</name>
</gene>
<evidence type="ECO:0000313" key="1">
    <source>
        <dbReference type="EMBL" id="MXP14863.1"/>
    </source>
</evidence>
<sequence length="84" mass="8895">MGQAGSLYMESAAVIQMRTLAMMTGGAAATREAEKMVTEKIAANIEAATRLPLTATMTPAAAASAALLPYRKRVRANRKRLSRG</sequence>
<comment type="caution">
    <text evidence="1">The sequence shown here is derived from an EMBL/GenBank/DDBJ whole genome shotgun (WGS) entry which is preliminary data.</text>
</comment>
<dbReference type="Proteomes" id="UP000473531">
    <property type="component" value="Unassembled WGS sequence"/>
</dbReference>
<dbReference type="AlphaFoldDB" id="A0A6L7GFM7"/>